<reference evidence="1 2" key="1">
    <citation type="journal article" date="2022" name="Hortic Res">
        <title>A haplotype resolved chromosomal level avocado genome allows analysis of novel avocado genes.</title>
        <authorList>
            <person name="Nath O."/>
            <person name="Fletcher S.J."/>
            <person name="Hayward A."/>
            <person name="Shaw L.M."/>
            <person name="Masouleh A.K."/>
            <person name="Furtado A."/>
            <person name="Henry R.J."/>
            <person name="Mitter N."/>
        </authorList>
    </citation>
    <scope>NUCLEOTIDE SEQUENCE [LARGE SCALE GENOMIC DNA]</scope>
    <source>
        <strain evidence="2">cv. Hass</strain>
    </source>
</reference>
<dbReference type="EMBL" id="CM056816">
    <property type="protein sequence ID" value="KAJ8632499.1"/>
    <property type="molecule type" value="Genomic_DNA"/>
</dbReference>
<evidence type="ECO:0000313" key="1">
    <source>
        <dbReference type="EMBL" id="KAJ8632499.1"/>
    </source>
</evidence>
<dbReference type="Proteomes" id="UP001234297">
    <property type="component" value="Chromosome 8"/>
</dbReference>
<evidence type="ECO:0000313" key="2">
    <source>
        <dbReference type="Proteomes" id="UP001234297"/>
    </source>
</evidence>
<sequence length="99" mass="11561">MWREPGRSLRSARCYLRSEKPRRSDMAFSSAPRRHLRSSRESRRRRHLRLVEPCDLVAVVLGSSSSVSLILFCAHIDASCLNAISDHLEIKWNRFIPNW</sequence>
<protein>
    <submittedName>
        <fullName evidence="1">Uncharacterized protein</fullName>
    </submittedName>
</protein>
<organism evidence="1 2">
    <name type="scientific">Persea americana</name>
    <name type="common">Avocado</name>
    <dbReference type="NCBI Taxonomy" id="3435"/>
    <lineage>
        <taxon>Eukaryota</taxon>
        <taxon>Viridiplantae</taxon>
        <taxon>Streptophyta</taxon>
        <taxon>Embryophyta</taxon>
        <taxon>Tracheophyta</taxon>
        <taxon>Spermatophyta</taxon>
        <taxon>Magnoliopsida</taxon>
        <taxon>Magnoliidae</taxon>
        <taxon>Laurales</taxon>
        <taxon>Lauraceae</taxon>
        <taxon>Persea</taxon>
    </lineage>
</organism>
<comment type="caution">
    <text evidence="1">The sequence shown here is derived from an EMBL/GenBank/DDBJ whole genome shotgun (WGS) entry which is preliminary data.</text>
</comment>
<accession>A0ACC2LGF4</accession>
<proteinExistence type="predicted"/>
<gene>
    <name evidence="1" type="ORF">MRB53_025835</name>
</gene>
<name>A0ACC2LGF4_PERAE</name>
<keyword evidence="2" id="KW-1185">Reference proteome</keyword>